<dbReference type="EnsemblMetazoa" id="XM_392416">
    <property type="protein sequence ID" value="XP_392416"/>
    <property type="gene ID" value="LOC408886"/>
</dbReference>
<evidence type="ECO:0000313" key="11">
    <source>
        <dbReference type="RefSeq" id="XP_392416.4"/>
    </source>
</evidence>
<dbReference type="RefSeq" id="XP_392416.4">
    <property type="nucleotide sequence ID" value="XM_392416.7"/>
</dbReference>
<dbReference type="GO" id="GO:0005886">
    <property type="term" value="C:plasma membrane"/>
    <property type="evidence" value="ECO:0007669"/>
    <property type="project" value="TreeGrafter"/>
</dbReference>
<keyword evidence="4 5" id="KW-0472">Membrane</keyword>
<feature type="transmembrane region" description="Helical" evidence="5">
    <location>
        <begin position="430"/>
        <end position="452"/>
    </location>
</feature>
<dbReference type="Proteomes" id="UP000005203">
    <property type="component" value="Linkage group LG6"/>
</dbReference>
<evidence type="ECO:0000256" key="6">
    <source>
        <dbReference type="SAM" id="SignalP"/>
    </source>
</evidence>
<feature type="signal peptide" evidence="6">
    <location>
        <begin position="1"/>
        <end position="22"/>
    </location>
</feature>
<feature type="transmembrane region" description="Helical" evidence="5">
    <location>
        <begin position="473"/>
        <end position="489"/>
    </location>
</feature>
<name>A0A7M7TEX2_APIME</name>
<dbReference type="PANTHER" id="PTHR15937">
    <property type="entry name" value="TRANSMEMBRANE 7 SUPERFAMILY MEMBER 3"/>
    <property type="match status" value="1"/>
</dbReference>
<sequence>MSRNFVGELLIFLLFFIHSLDTKVLSNTLSLGDGSVFEMKLTNLHDTTPYMKQVSIAASSKAIFNVTNVSSNASFIIFQIHIYQHNVTLSFDKDCLNKVSNRSVFGSNIGLLSKLTTNTTQFFVKNDNVHDVKALLVVIAYNNKAPVPGGCNMEFNTEIAPYARMQTRDAMVIVDVQPASLPFNSMRRTCEKEPVEVQVYQMYLSERDLTAETYFTGIVNMLTVDDIKGNGAKATASIVSSPMRRIFSAYIGVGSVYVAVASYGNHSAAYVPIVSYGCNPTIDPVSCDILSEGVFKFISAVCFFVGLFFTFLGHHVSRVEKMFPIFFIGTVIGYAIEGNIIIGLAIGLLFNLLSLVCPYSTEHRGGALLVNMSLGLFFACVAYLHSPGSFIILQNNTVFWLLFSTLALSIALVVTFSFCSNVTCSIFSSFTIILPIDYWVGSSLKYVMINIVRRATVEDFNLAIVRPPVQTKDIWLIVFWICLAFYHFYKHYQNRLLSNRTMTETTPLWNQY</sequence>
<dbReference type="Pfam" id="PF25992">
    <property type="entry name" value="Ig_TM7SF3_N"/>
    <property type="match status" value="1"/>
</dbReference>
<dbReference type="OrthoDB" id="5967337at2759"/>
<evidence type="ECO:0000259" key="7">
    <source>
        <dbReference type="Pfam" id="PF13886"/>
    </source>
</evidence>
<keyword evidence="9" id="KW-1185">Reference proteome</keyword>
<dbReference type="RefSeq" id="XP_006565449.2">
    <property type="nucleotide sequence ID" value="XM_006565386.3"/>
</dbReference>
<accession>A0A7M7GT59</accession>
<evidence type="ECO:0000256" key="4">
    <source>
        <dbReference type="ARBA" id="ARBA00023136"/>
    </source>
</evidence>
<reference evidence="8" key="1">
    <citation type="submission" date="2021-01" db="UniProtKB">
        <authorList>
            <consortium name="EnsemblMetazoa"/>
        </authorList>
    </citation>
    <scope>IDENTIFICATION</scope>
    <source>
        <strain evidence="8">DH4</strain>
    </source>
</reference>
<evidence type="ECO:0000313" key="8">
    <source>
        <dbReference type="EnsemblMetazoa" id="XP_392416"/>
    </source>
</evidence>
<evidence type="ECO:0000256" key="3">
    <source>
        <dbReference type="ARBA" id="ARBA00022989"/>
    </source>
</evidence>
<keyword evidence="2 5" id="KW-0812">Transmembrane</keyword>
<reference evidence="10 11" key="2">
    <citation type="submission" date="2025-04" db="UniProtKB">
        <authorList>
            <consortium name="RefSeq"/>
        </authorList>
    </citation>
    <scope>IDENTIFICATION</scope>
    <source>
        <strain evidence="10 11">DH4</strain>
        <tissue evidence="10 11">Whole body</tissue>
    </source>
</reference>
<dbReference type="PANTHER" id="PTHR15937:SF3">
    <property type="entry name" value="TRANSMEMBRANE 7 SUPERFAMILY MEMBER 3"/>
    <property type="match status" value="1"/>
</dbReference>
<keyword evidence="3 5" id="KW-1133">Transmembrane helix</keyword>
<accession>A0A8B9B367</accession>
<evidence type="ECO:0000256" key="5">
    <source>
        <dbReference type="SAM" id="Phobius"/>
    </source>
</evidence>
<feature type="chain" id="PRO_5044660999" evidence="6">
    <location>
        <begin position="23"/>
        <end position="512"/>
    </location>
</feature>
<dbReference type="Pfam" id="PF13886">
    <property type="entry name" value="TM7S3_TM198"/>
    <property type="match status" value="1"/>
</dbReference>
<dbReference type="EnsemblMetazoa" id="XM_006565386">
    <property type="protein sequence ID" value="XP_006565449"/>
    <property type="gene ID" value="LOC408886"/>
</dbReference>
<evidence type="ECO:0000313" key="9">
    <source>
        <dbReference type="Proteomes" id="UP000005203"/>
    </source>
</evidence>
<proteinExistence type="predicted"/>
<accession>A0A7M7TEX2</accession>
<dbReference type="GO" id="GO:0043069">
    <property type="term" value="P:negative regulation of programmed cell death"/>
    <property type="evidence" value="ECO:0007669"/>
    <property type="project" value="TreeGrafter"/>
</dbReference>
<feature type="transmembrane region" description="Helical" evidence="5">
    <location>
        <begin position="294"/>
        <end position="313"/>
    </location>
</feature>
<dbReference type="InterPro" id="IPR042502">
    <property type="entry name" value="TM7SF3"/>
</dbReference>
<dbReference type="GeneID" id="408886"/>
<dbReference type="KEGG" id="ame:408886"/>
<feature type="domain" description="TM7S3/TM198-like" evidence="7">
    <location>
        <begin position="300"/>
        <end position="485"/>
    </location>
</feature>
<evidence type="ECO:0000256" key="1">
    <source>
        <dbReference type="ARBA" id="ARBA00004141"/>
    </source>
</evidence>
<gene>
    <name evidence="10 11" type="primary">LOC408886</name>
</gene>
<comment type="subcellular location">
    <subcellularLocation>
        <location evidence="1">Membrane</location>
        <topology evidence="1">Multi-pass membrane protein</topology>
    </subcellularLocation>
</comment>
<evidence type="ECO:0000256" key="2">
    <source>
        <dbReference type="ARBA" id="ARBA00022692"/>
    </source>
</evidence>
<feature type="transmembrane region" description="Helical" evidence="5">
    <location>
        <begin position="397"/>
        <end position="418"/>
    </location>
</feature>
<dbReference type="AlphaFoldDB" id="A0A7M7TEX2"/>
<dbReference type="InterPro" id="IPR025256">
    <property type="entry name" value="TM7S3/TM198-like_dom"/>
</dbReference>
<protein>
    <submittedName>
        <fullName evidence="10 11">Transmembrane 7 superfamily member 3</fullName>
    </submittedName>
</protein>
<keyword evidence="6" id="KW-0732">Signal</keyword>
<feature type="transmembrane region" description="Helical" evidence="5">
    <location>
        <begin position="325"/>
        <end position="353"/>
    </location>
</feature>
<accession>A0A8B6Z1A4</accession>
<feature type="transmembrane region" description="Helical" evidence="5">
    <location>
        <begin position="365"/>
        <end position="385"/>
    </location>
</feature>
<organism evidence="8">
    <name type="scientific">Apis mellifera</name>
    <name type="common">Honeybee</name>
    <dbReference type="NCBI Taxonomy" id="7460"/>
    <lineage>
        <taxon>Eukaryota</taxon>
        <taxon>Metazoa</taxon>
        <taxon>Ecdysozoa</taxon>
        <taxon>Arthropoda</taxon>
        <taxon>Hexapoda</taxon>
        <taxon>Insecta</taxon>
        <taxon>Pterygota</taxon>
        <taxon>Neoptera</taxon>
        <taxon>Endopterygota</taxon>
        <taxon>Hymenoptera</taxon>
        <taxon>Apocrita</taxon>
        <taxon>Aculeata</taxon>
        <taxon>Apoidea</taxon>
        <taxon>Anthophila</taxon>
        <taxon>Apidae</taxon>
        <taxon>Apis</taxon>
    </lineage>
</organism>
<evidence type="ECO:0000313" key="10">
    <source>
        <dbReference type="RefSeq" id="XP_006565449.2"/>
    </source>
</evidence>